<comment type="caution">
    <text evidence="1">The sequence shown here is derived from an EMBL/GenBank/DDBJ whole genome shotgun (WGS) entry which is preliminary data.</text>
</comment>
<dbReference type="AlphaFoldDB" id="A0A6L8V0M3"/>
<proteinExistence type="predicted"/>
<accession>A0A6L8V0M3</accession>
<gene>
    <name evidence="1" type="ORF">GQF01_18040</name>
</gene>
<keyword evidence="2" id="KW-1185">Reference proteome</keyword>
<dbReference type="RefSeq" id="WP_161408118.1">
    <property type="nucleotide sequence ID" value="NZ_WTUZ01000020.1"/>
</dbReference>
<protein>
    <recommendedName>
        <fullName evidence="3">DUF559 domain-containing protein</fullName>
    </recommendedName>
</protein>
<organism evidence="1 2">
    <name type="scientific">Paenibacillus silvestris</name>
    <dbReference type="NCBI Taxonomy" id="2606219"/>
    <lineage>
        <taxon>Bacteria</taxon>
        <taxon>Bacillati</taxon>
        <taxon>Bacillota</taxon>
        <taxon>Bacilli</taxon>
        <taxon>Bacillales</taxon>
        <taxon>Paenibacillaceae</taxon>
        <taxon>Paenibacillus</taxon>
    </lineage>
</organism>
<evidence type="ECO:0000313" key="2">
    <source>
        <dbReference type="Proteomes" id="UP000481087"/>
    </source>
</evidence>
<reference evidence="1 2" key="1">
    <citation type="submission" date="2019-12" db="EMBL/GenBank/DDBJ databases">
        <title>Paenibacillus sp. nov. sp. isolated from soil.</title>
        <authorList>
            <person name="Kim J."/>
            <person name="Jeong S.E."/>
            <person name="Jung H.S."/>
            <person name="Jeon C.O."/>
        </authorList>
    </citation>
    <scope>NUCLEOTIDE SEQUENCE [LARGE SCALE GENOMIC DNA]</scope>
    <source>
        <strain evidence="1 2">5J-6</strain>
    </source>
</reference>
<dbReference type="Proteomes" id="UP000481087">
    <property type="component" value="Unassembled WGS sequence"/>
</dbReference>
<evidence type="ECO:0000313" key="1">
    <source>
        <dbReference type="EMBL" id="MZQ84018.1"/>
    </source>
</evidence>
<sequence>MNSFLFHEQHQAFIASHAARRTGERKARLERGHLHAETLFLENVWFPMHGHFDLLHPEYEILDWRGRSYFGDFAYLPGELKFIWEIKGFGPHVQDMDLKRYCEELNRETFLQALGFRVISFAYDDVAHRPELCMTLIRMLLSRFQSAPSPVHRAHLSEKEVIRLLHQLARPLRPKDVEWHFEINHRTALRMLQSLCKKGWLQPISRTPNGKIVQYGLVRGILDYLD</sequence>
<name>A0A6L8V0M3_9BACL</name>
<evidence type="ECO:0008006" key="3">
    <source>
        <dbReference type="Google" id="ProtNLM"/>
    </source>
</evidence>
<dbReference type="EMBL" id="WTUZ01000020">
    <property type="protein sequence ID" value="MZQ84018.1"/>
    <property type="molecule type" value="Genomic_DNA"/>
</dbReference>